<evidence type="ECO:0000313" key="4">
    <source>
        <dbReference type="EMBL" id="CAK0819040.1"/>
    </source>
</evidence>
<keyword evidence="5" id="KW-1185">Reference proteome</keyword>
<keyword evidence="2" id="KW-1133">Transmembrane helix</keyword>
<feature type="region of interest" description="Disordered" evidence="1">
    <location>
        <begin position="1"/>
        <end position="37"/>
    </location>
</feature>
<proteinExistence type="predicted"/>
<dbReference type="Proteomes" id="UP001189429">
    <property type="component" value="Unassembled WGS sequence"/>
</dbReference>
<dbReference type="Gene3D" id="3.30.300.30">
    <property type="match status" value="1"/>
</dbReference>
<feature type="region of interest" description="Disordered" evidence="1">
    <location>
        <begin position="84"/>
        <end position="136"/>
    </location>
</feature>
<accession>A0ABN9RIX2</accession>
<dbReference type="InterPro" id="IPR045851">
    <property type="entry name" value="AMP-bd_C_sf"/>
</dbReference>
<comment type="caution">
    <text evidence="4">The sequence shown here is derived from an EMBL/GenBank/DDBJ whole genome shotgun (WGS) entry which is preliminary data.</text>
</comment>
<feature type="transmembrane region" description="Helical" evidence="2">
    <location>
        <begin position="655"/>
        <end position="675"/>
    </location>
</feature>
<dbReference type="EMBL" id="CAUYUJ010006914">
    <property type="protein sequence ID" value="CAK0819040.1"/>
    <property type="molecule type" value="Genomic_DNA"/>
</dbReference>
<evidence type="ECO:0000313" key="5">
    <source>
        <dbReference type="Proteomes" id="UP001189429"/>
    </source>
</evidence>
<sequence length="681" mass="74904">MRPGHAVPLTGGSGPCPKAPGSEVSPTGARPTGQCGTSYETGHASAVKLAYVHKVKNCIMTTGYSGTEQGDVTQAQMRSASDVEEFANGKGGMTAGRPGRPAPRRPRPGRPGAALRGHRRDHRQRPRPGLRLPGDAAADGRVFCALRRPGRRSFRADRRPRQVGHRGQHRGRRAPGLDGEGAGGARGPRRGGDRGAEPPQETPVSACAVGVHDDKLVAYVVPAVPGDLRDFCKQKLVAYMVPHVLVGLDELPKLANGKVNKKALKPPDPEEGGGETVMELDSLGQMRKFTRQNAAEDLVLDNVRAILIGVIIHGHNIPLQKGSHEMISNGWKPLGQEWGTAQYTFLYLLVSGGWSSLAFLSGFDDTRAEHRGYGMTYREVLFLFIWIAFDFNWTMWYFPAFVIMRAGICAAHRAGLELTHILLASQIWLIMPAFIDIYVGWTPYFKGAGPQNPPQDKVCPSECFCPFEEWPWFQPLTHYTVGYWNSGVENSWLGHGLIFIPCYWIGLYCGKYVFPLLTKLANEPSLTRRMAVSAVVLTIYYFCFTVLDEVKAGYDDRCKSFWSDGEFVAFQIFKNCRYFAMNLGMSLLYVVFIAAACPVHLKYLAKISFSSLIFSPFFSCVLDLAPIALAIRGVVPSIVSPVLEISAVLAVPFTYELVCGVVFTTVVGLVVPPVIRLVKRK</sequence>
<dbReference type="SUPFAM" id="SSF56801">
    <property type="entry name" value="Acetyl-CoA synthetase-like"/>
    <property type="match status" value="1"/>
</dbReference>
<feature type="transmembrane region" description="Helical" evidence="2">
    <location>
        <begin position="613"/>
        <end position="635"/>
    </location>
</feature>
<keyword evidence="2" id="KW-0472">Membrane</keyword>
<evidence type="ECO:0000256" key="1">
    <source>
        <dbReference type="SAM" id="MobiDB-lite"/>
    </source>
</evidence>
<protein>
    <recommendedName>
        <fullName evidence="3">AMP-binding enzyme C-terminal domain-containing protein</fullName>
    </recommendedName>
</protein>
<feature type="transmembrane region" description="Helical" evidence="2">
    <location>
        <begin position="578"/>
        <end position="601"/>
    </location>
</feature>
<feature type="domain" description="AMP-binding enzyme C-terminal" evidence="3">
    <location>
        <begin position="205"/>
        <end position="258"/>
    </location>
</feature>
<dbReference type="PANTHER" id="PTHR45527:SF1">
    <property type="entry name" value="FATTY ACID SYNTHASE"/>
    <property type="match status" value="1"/>
</dbReference>
<dbReference type="PANTHER" id="PTHR45527">
    <property type="entry name" value="NONRIBOSOMAL PEPTIDE SYNTHETASE"/>
    <property type="match status" value="1"/>
</dbReference>
<keyword evidence="2" id="KW-0812">Transmembrane</keyword>
<dbReference type="InterPro" id="IPR025110">
    <property type="entry name" value="AMP-bd_C"/>
</dbReference>
<organism evidence="4 5">
    <name type="scientific">Prorocentrum cordatum</name>
    <dbReference type="NCBI Taxonomy" id="2364126"/>
    <lineage>
        <taxon>Eukaryota</taxon>
        <taxon>Sar</taxon>
        <taxon>Alveolata</taxon>
        <taxon>Dinophyceae</taxon>
        <taxon>Prorocentrales</taxon>
        <taxon>Prorocentraceae</taxon>
        <taxon>Prorocentrum</taxon>
    </lineage>
</organism>
<feature type="transmembrane region" description="Helical" evidence="2">
    <location>
        <begin position="526"/>
        <end position="547"/>
    </location>
</feature>
<feature type="region of interest" description="Disordered" evidence="1">
    <location>
        <begin position="150"/>
        <end position="203"/>
    </location>
</feature>
<feature type="transmembrane region" description="Helical" evidence="2">
    <location>
        <begin position="421"/>
        <end position="441"/>
    </location>
</feature>
<name>A0ABN9RIX2_9DINO</name>
<feature type="compositionally biased region" description="Basic residues" evidence="1">
    <location>
        <begin position="161"/>
        <end position="173"/>
    </location>
</feature>
<dbReference type="Pfam" id="PF13193">
    <property type="entry name" value="AMP-binding_C"/>
    <property type="match status" value="1"/>
</dbReference>
<gene>
    <name evidence="4" type="ORF">PCOR1329_LOCUS21129</name>
</gene>
<evidence type="ECO:0000259" key="3">
    <source>
        <dbReference type="Pfam" id="PF13193"/>
    </source>
</evidence>
<feature type="transmembrane region" description="Helical" evidence="2">
    <location>
        <begin position="492"/>
        <end position="514"/>
    </location>
</feature>
<reference evidence="4" key="1">
    <citation type="submission" date="2023-10" db="EMBL/GenBank/DDBJ databases">
        <authorList>
            <person name="Chen Y."/>
            <person name="Shah S."/>
            <person name="Dougan E. K."/>
            <person name="Thang M."/>
            <person name="Chan C."/>
        </authorList>
    </citation>
    <scope>NUCLEOTIDE SEQUENCE [LARGE SCALE GENOMIC DNA]</scope>
</reference>
<feature type="compositionally biased region" description="Basic residues" evidence="1">
    <location>
        <begin position="116"/>
        <end position="128"/>
    </location>
</feature>
<evidence type="ECO:0000256" key="2">
    <source>
        <dbReference type="SAM" id="Phobius"/>
    </source>
</evidence>